<proteinExistence type="inferred from homology"/>
<sequence length="318" mass="35280">MTEKGDLPGNSVSYGDVSLLAASQSSSTTLSAEEDRMKEEAQGNDMPGVLHKGSTEEATQGECTQEASEGVNMQEATQASSLHRVAQEDNVQEVVQETNQGGNMQKLTQEGIIQAGKGGISVQEEIENSTIQQSKQKCKVQKQAQMHSKQVAAQEGKTEEAALKGKVPESRRDWIQRHPKFLEMMALNAANSTDVYTTFLVYLDLVEGRNWHEVRYKALRDLQVICLCAREKEGQCPQVVVPTSIGMSYSHERIQHIMARTRNLEGDADVPSSVVLAIVASDSTVVYYRLTEGLVMPEPPDLIEDIDNKQFRKKRRKL</sequence>
<keyword evidence="6" id="KW-1185">Reference proteome</keyword>
<comment type="caution">
    <text evidence="5">The sequence shown here is derived from an EMBL/GenBank/DDBJ whole genome shotgun (WGS) entry which is preliminary data.</text>
</comment>
<dbReference type="GO" id="GO:0006388">
    <property type="term" value="P:tRNA splicing, via endonucleolytic cleavage and ligation"/>
    <property type="evidence" value="ECO:0007669"/>
    <property type="project" value="InterPro"/>
</dbReference>
<dbReference type="SUPFAM" id="SSF53032">
    <property type="entry name" value="tRNA-intron endonuclease catalytic domain-like"/>
    <property type="match status" value="1"/>
</dbReference>
<dbReference type="GO" id="GO:0003676">
    <property type="term" value="F:nucleic acid binding"/>
    <property type="evidence" value="ECO:0007669"/>
    <property type="project" value="InterPro"/>
</dbReference>
<feature type="compositionally biased region" description="Low complexity" evidence="3">
    <location>
        <begin position="22"/>
        <end position="31"/>
    </location>
</feature>
<dbReference type="GO" id="GO:0005634">
    <property type="term" value="C:nucleus"/>
    <property type="evidence" value="ECO:0007669"/>
    <property type="project" value="UniProtKB-ARBA"/>
</dbReference>
<dbReference type="InterPro" id="IPR036167">
    <property type="entry name" value="tRNA_intron_Endo_cat-like_sf"/>
</dbReference>
<dbReference type="AlphaFoldDB" id="A0AAV7T9D5"/>
<evidence type="ECO:0000259" key="4">
    <source>
        <dbReference type="Pfam" id="PF09631"/>
    </source>
</evidence>
<feature type="compositionally biased region" description="Polar residues" evidence="3">
    <location>
        <begin position="56"/>
        <end position="67"/>
    </location>
</feature>
<dbReference type="PANTHER" id="PTHR28582:SF1">
    <property type="entry name" value="TRNA-SPLICING ENDONUCLEASE SUBUNIT SEN15"/>
    <property type="match status" value="1"/>
</dbReference>
<dbReference type="InterPro" id="IPR018593">
    <property type="entry name" value="tRNA-endonuc_su_Sen15"/>
</dbReference>
<dbReference type="Proteomes" id="UP001066276">
    <property type="component" value="Chromosome 4_1"/>
</dbReference>
<feature type="region of interest" description="Disordered" evidence="3">
    <location>
        <begin position="22"/>
        <end position="67"/>
    </location>
</feature>
<reference evidence="5" key="1">
    <citation type="journal article" date="2022" name="bioRxiv">
        <title>Sequencing and chromosome-scale assembly of the giantPleurodeles waltlgenome.</title>
        <authorList>
            <person name="Brown T."/>
            <person name="Elewa A."/>
            <person name="Iarovenko S."/>
            <person name="Subramanian E."/>
            <person name="Araus A.J."/>
            <person name="Petzold A."/>
            <person name="Susuki M."/>
            <person name="Suzuki K.-i.T."/>
            <person name="Hayashi T."/>
            <person name="Toyoda A."/>
            <person name="Oliveira C."/>
            <person name="Osipova E."/>
            <person name="Leigh N.D."/>
            <person name="Simon A."/>
            <person name="Yun M.H."/>
        </authorList>
    </citation>
    <scope>NUCLEOTIDE SEQUENCE</scope>
    <source>
        <strain evidence="5">20211129_DDA</strain>
        <tissue evidence="5">Liver</tissue>
    </source>
</reference>
<feature type="domain" description="tRNA-splicing endonuclease subunit Sen15" evidence="4">
    <location>
        <begin position="200"/>
        <end position="299"/>
    </location>
</feature>
<comment type="similarity">
    <text evidence="1">Belongs to the SEN15 family.</text>
</comment>
<dbReference type="PANTHER" id="PTHR28582">
    <property type="entry name" value="TRNA-SPLICING ENDONUCLEASE SUBUNIT SEN15"/>
    <property type="match status" value="1"/>
</dbReference>
<dbReference type="InterPro" id="IPR011856">
    <property type="entry name" value="tRNA_endonuc-like_dom_sf"/>
</dbReference>
<dbReference type="Gene3D" id="3.40.1350.10">
    <property type="match status" value="1"/>
</dbReference>
<evidence type="ECO:0000313" key="6">
    <source>
        <dbReference type="Proteomes" id="UP001066276"/>
    </source>
</evidence>
<evidence type="ECO:0000256" key="3">
    <source>
        <dbReference type="SAM" id="MobiDB-lite"/>
    </source>
</evidence>
<protein>
    <recommendedName>
        <fullName evidence="4">tRNA-splicing endonuclease subunit Sen15 domain-containing protein</fullName>
    </recommendedName>
</protein>
<gene>
    <name evidence="5" type="ORF">NDU88_004887</name>
</gene>
<organism evidence="5 6">
    <name type="scientific">Pleurodeles waltl</name>
    <name type="common">Iberian ribbed newt</name>
    <dbReference type="NCBI Taxonomy" id="8319"/>
    <lineage>
        <taxon>Eukaryota</taxon>
        <taxon>Metazoa</taxon>
        <taxon>Chordata</taxon>
        <taxon>Craniata</taxon>
        <taxon>Vertebrata</taxon>
        <taxon>Euteleostomi</taxon>
        <taxon>Amphibia</taxon>
        <taxon>Batrachia</taxon>
        <taxon>Caudata</taxon>
        <taxon>Salamandroidea</taxon>
        <taxon>Salamandridae</taxon>
        <taxon>Pleurodelinae</taxon>
        <taxon>Pleurodeles</taxon>
    </lineage>
</organism>
<keyword evidence="2" id="KW-0819">tRNA processing</keyword>
<dbReference type="EMBL" id="JANPWB010000007">
    <property type="protein sequence ID" value="KAJ1173045.1"/>
    <property type="molecule type" value="Genomic_DNA"/>
</dbReference>
<evidence type="ECO:0000256" key="1">
    <source>
        <dbReference type="ARBA" id="ARBA00006091"/>
    </source>
</evidence>
<dbReference type="Pfam" id="PF09631">
    <property type="entry name" value="Sen15"/>
    <property type="match status" value="1"/>
</dbReference>
<evidence type="ECO:0000256" key="2">
    <source>
        <dbReference type="ARBA" id="ARBA00022694"/>
    </source>
</evidence>
<accession>A0AAV7T9D5</accession>
<name>A0AAV7T9D5_PLEWA</name>
<evidence type="ECO:0000313" key="5">
    <source>
        <dbReference type="EMBL" id="KAJ1173045.1"/>
    </source>
</evidence>